<keyword evidence="3" id="KW-1185">Reference proteome</keyword>
<proteinExistence type="predicted"/>
<feature type="non-terminal residue" evidence="2">
    <location>
        <position position="238"/>
    </location>
</feature>
<name>A0A6A6NRJ9_9PEZI</name>
<gene>
    <name evidence="2" type="ORF">BDY21DRAFT_416867</name>
</gene>
<sequence>PVPRFRGASSSSFGFLPARQDEKGPCSFRERERESLPASAPWSSSSAGTRRLFPPRRVSGAFPLRGRVVCALRGTEPGRKRRGFLPRLFAPASAPFALGIFGYPEPQTPSGGVLKVPFPWARPKPAPFRPPGRPGDPEQQKPRSTPAGNHPAYRSHLETDQQRDRCGPAPEPVSSASPPQLPAPLYPLLTQPAALVPAHSSPSSNPAAGRRPKHVPIVIPHYDPVVAPETDPCHTTTQ</sequence>
<accession>A0A6A6NRJ9</accession>
<feature type="region of interest" description="Disordered" evidence="1">
    <location>
        <begin position="114"/>
        <end position="238"/>
    </location>
</feature>
<evidence type="ECO:0000256" key="1">
    <source>
        <dbReference type="SAM" id="MobiDB-lite"/>
    </source>
</evidence>
<organism evidence="2 3">
    <name type="scientific">Lineolata rhizophorae</name>
    <dbReference type="NCBI Taxonomy" id="578093"/>
    <lineage>
        <taxon>Eukaryota</taxon>
        <taxon>Fungi</taxon>
        <taxon>Dikarya</taxon>
        <taxon>Ascomycota</taxon>
        <taxon>Pezizomycotina</taxon>
        <taxon>Dothideomycetes</taxon>
        <taxon>Dothideomycetes incertae sedis</taxon>
        <taxon>Lineolatales</taxon>
        <taxon>Lineolataceae</taxon>
        <taxon>Lineolata</taxon>
    </lineage>
</organism>
<feature type="compositionally biased region" description="Low complexity" evidence="1">
    <location>
        <begin position="186"/>
        <end position="208"/>
    </location>
</feature>
<dbReference type="AlphaFoldDB" id="A0A6A6NRJ9"/>
<dbReference type="EMBL" id="MU001692">
    <property type="protein sequence ID" value="KAF2454339.1"/>
    <property type="molecule type" value="Genomic_DNA"/>
</dbReference>
<feature type="region of interest" description="Disordered" evidence="1">
    <location>
        <begin position="1"/>
        <end position="57"/>
    </location>
</feature>
<feature type="compositionally biased region" description="Low complexity" evidence="1">
    <location>
        <begin position="36"/>
        <end position="47"/>
    </location>
</feature>
<protein>
    <submittedName>
        <fullName evidence="2">Uncharacterized protein</fullName>
    </submittedName>
</protein>
<dbReference type="Proteomes" id="UP000799766">
    <property type="component" value="Unassembled WGS sequence"/>
</dbReference>
<reference evidence="2" key="1">
    <citation type="journal article" date="2020" name="Stud. Mycol.">
        <title>101 Dothideomycetes genomes: a test case for predicting lifestyles and emergence of pathogens.</title>
        <authorList>
            <person name="Haridas S."/>
            <person name="Albert R."/>
            <person name="Binder M."/>
            <person name="Bloem J."/>
            <person name="Labutti K."/>
            <person name="Salamov A."/>
            <person name="Andreopoulos B."/>
            <person name="Baker S."/>
            <person name="Barry K."/>
            <person name="Bills G."/>
            <person name="Bluhm B."/>
            <person name="Cannon C."/>
            <person name="Castanera R."/>
            <person name="Culley D."/>
            <person name="Daum C."/>
            <person name="Ezra D."/>
            <person name="Gonzalez J."/>
            <person name="Henrissat B."/>
            <person name="Kuo A."/>
            <person name="Liang C."/>
            <person name="Lipzen A."/>
            <person name="Lutzoni F."/>
            <person name="Magnuson J."/>
            <person name="Mondo S."/>
            <person name="Nolan M."/>
            <person name="Ohm R."/>
            <person name="Pangilinan J."/>
            <person name="Park H.-J."/>
            <person name="Ramirez L."/>
            <person name="Alfaro M."/>
            <person name="Sun H."/>
            <person name="Tritt A."/>
            <person name="Yoshinaga Y."/>
            <person name="Zwiers L.-H."/>
            <person name="Turgeon B."/>
            <person name="Goodwin S."/>
            <person name="Spatafora J."/>
            <person name="Crous P."/>
            <person name="Grigoriev I."/>
        </authorList>
    </citation>
    <scope>NUCLEOTIDE SEQUENCE</scope>
    <source>
        <strain evidence="2">ATCC 16933</strain>
    </source>
</reference>
<feature type="compositionally biased region" description="Pro residues" evidence="1">
    <location>
        <begin position="120"/>
        <end position="134"/>
    </location>
</feature>
<evidence type="ECO:0000313" key="2">
    <source>
        <dbReference type="EMBL" id="KAF2454339.1"/>
    </source>
</evidence>
<evidence type="ECO:0000313" key="3">
    <source>
        <dbReference type="Proteomes" id="UP000799766"/>
    </source>
</evidence>
<feature type="compositionally biased region" description="Basic and acidic residues" evidence="1">
    <location>
        <begin position="155"/>
        <end position="166"/>
    </location>
</feature>
<feature type="non-terminal residue" evidence="2">
    <location>
        <position position="1"/>
    </location>
</feature>
<feature type="compositionally biased region" description="Basic and acidic residues" evidence="1">
    <location>
        <begin position="19"/>
        <end position="35"/>
    </location>
</feature>